<comment type="caution">
    <text evidence="3">The sequence shown here is derived from an EMBL/GenBank/DDBJ whole genome shotgun (WGS) entry which is preliminary data.</text>
</comment>
<evidence type="ECO:0000313" key="4">
    <source>
        <dbReference type="Proteomes" id="UP000466794"/>
    </source>
</evidence>
<dbReference type="EMBL" id="WRPP01000001">
    <property type="protein sequence ID" value="MVU77109.1"/>
    <property type="molecule type" value="Genomic_DNA"/>
</dbReference>
<protein>
    <recommendedName>
        <fullName evidence="2">Rv3651-like N-terminal domain-containing protein</fullName>
    </recommendedName>
</protein>
<name>A0A7K1USG8_9NOCA</name>
<sequence>MDIYDNPDFESHETVPLAFDVDPLVVSQADEPAISTADGPALWHRTQPRQGASQPRDKWVVVETLCDPGQPSTVLDGRTPRAFTRLNHSSIGRLATAVPSVTRLIKTCTASGAAQTERFTASEGQPMRTIAVPVLGPTGSVNAVALWTGPRHGPIPEIPKIGSVEWSAAGIATSTPPAQYLLRLSYLDTPASHTVPEMLAGFHNFSDRLGFFSLFNLDDPVDRWAGTATKIYEDGNAHQLHIAAHARGTGPDRTIRAIVCDITDDQTRAIPDVSSLALRAMPIPAGHALGLADLKTGFIHEWLTEPGSPLAGWRHHNPQLDNASQMLAATTCYELATNIRRTADTRARVRFTSDDAWITLHARWNRIADGERPQALLEVTPISSKPIPPVTNCSLCHDMSCEPTAQ</sequence>
<dbReference type="RefSeq" id="WP_157386503.1">
    <property type="nucleotide sequence ID" value="NZ_WRPP01000001.1"/>
</dbReference>
<proteinExistence type="predicted"/>
<dbReference type="AlphaFoldDB" id="A0A7K1USG8"/>
<evidence type="ECO:0000313" key="3">
    <source>
        <dbReference type="EMBL" id="MVU77109.1"/>
    </source>
</evidence>
<keyword evidence="4" id="KW-1185">Reference proteome</keyword>
<evidence type="ECO:0000256" key="1">
    <source>
        <dbReference type="SAM" id="MobiDB-lite"/>
    </source>
</evidence>
<reference evidence="3 4" key="1">
    <citation type="submission" date="2019-12" db="EMBL/GenBank/DDBJ databases">
        <title>Nocardia sp. nov. ET3-3 isolated from soil.</title>
        <authorList>
            <person name="Kanchanasin P."/>
            <person name="Tanasupawat S."/>
            <person name="Yuki M."/>
            <person name="Kudo T."/>
        </authorList>
    </citation>
    <scope>NUCLEOTIDE SEQUENCE [LARGE SCALE GENOMIC DNA]</scope>
    <source>
        <strain evidence="3 4">ET3-3</strain>
    </source>
</reference>
<organism evidence="3 4">
    <name type="scientific">Nocardia terrae</name>
    <dbReference type="NCBI Taxonomy" id="2675851"/>
    <lineage>
        <taxon>Bacteria</taxon>
        <taxon>Bacillati</taxon>
        <taxon>Actinomycetota</taxon>
        <taxon>Actinomycetes</taxon>
        <taxon>Mycobacteriales</taxon>
        <taxon>Nocardiaceae</taxon>
        <taxon>Nocardia</taxon>
    </lineage>
</organism>
<feature type="region of interest" description="Disordered" evidence="1">
    <location>
        <begin position="35"/>
        <end position="56"/>
    </location>
</feature>
<accession>A0A7K1USG8</accession>
<evidence type="ECO:0000259" key="2">
    <source>
        <dbReference type="Pfam" id="PF18007"/>
    </source>
</evidence>
<feature type="domain" description="Rv3651-like N-terminal" evidence="2">
    <location>
        <begin position="58"/>
        <end position="156"/>
    </location>
</feature>
<gene>
    <name evidence="3" type="ORF">GPX89_07590</name>
</gene>
<dbReference type="Pfam" id="PF18007">
    <property type="entry name" value="Rv3651-like_N"/>
    <property type="match status" value="1"/>
</dbReference>
<dbReference type="InterPro" id="IPR041458">
    <property type="entry name" value="Rv3651-like_N"/>
</dbReference>
<dbReference type="Proteomes" id="UP000466794">
    <property type="component" value="Unassembled WGS sequence"/>
</dbReference>